<dbReference type="AlphaFoldDB" id="A0A382B5I8"/>
<organism evidence="1">
    <name type="scientific">marine metagenome</name>
    <dbReference type="NCBI Taxonomy" id="408172"/>
    <lineage>
        <taxon>unclassified sequences</taxon>
        <taxon>metagenomes</taxon>
        <taxon>ecological metagenomes</taxon>
    </lineage>
</organism>
<dbReference type="EMBL" id="UINC01028241">
    <property type="protein sequence ID" value="SVB08874.1"/>
    <property type="molecule type" value="Genomic_DNA"/>
</dbReference>
<protein>
    <recommendedName>
        <fullName evidence="2">Cupin 2 conserved barrel domain-containing protein</fullName>
    </recommendedName>
</protein>
<gene>
    <name evidence="1" type="ORF">METZ01_LOCUS161728</name>
</gene>
<name>A0A382B5I8_9ZZZZ</name>
<evidence type="ECO:0008006" key="2">
    <source>
        <dbReference type="Google" id="ProtNLM"/>
    </source>
</evidence>
<proteinExistence type="predicted"/>
<sequence length="110" mass="12533">MSIYRVYPTDDGESHIEEVDLANYPELKALMNVAQVGIHEFPELRLMDFHPLTERRLIIHLRGEVELELSDGSKQIFGPGDARLMEDIHGNGHHHRDLSPVIQAVVVLED</sequence>
<reference evidence="1" key="1">
    <citation type="submission" date="2018-05" db="EMBL/GenBank/DDBJ databases">
        <authorList>
            <person name="Lanie J.A."/>
            <person name="Ng W.-L."/>
            <person name="Kazmierczak K.M."/>
            <person name="Andrzejewski T.M."/>
            <person name="Davidsen T.M."/>
            <person name="Wayne K.J."/>
            <person name="Tettelin H."/>
            <person name="Glass J.I."/>
            <person name="Rusch D."/>
            <person name="Podicherti R."/>
            <person name="Tsui H.-C.T."/>
            <person name="Winkler M.E."/>
        </authorList>
    </citation>
    <scope>NUCLEOTIDE SEQUENCE</scope>
</reference>
<evidence type="ECO:0000313" key="1">
    <source>
        <dbReference type="EMBL" id="SVB08874.1"/>
    </source>
</evidence>
<accession>A0A382B5I8</accession>